<accession>B6QWG4</accession>
<dbReference type="EMBL" id="DS995907">
    <property type="protein sequence ID" value="EEA18542.1"/>
    <property type="molecule type" value="Genomic_DNA"/>
</dbReference>
<name>B6QWG4_TALMQ</name>
<dbReference type="VEuPathDB" id="FungiDB:PMAA_008210"/>
<reference evidence="2" key="1">
    <citation type="journal article" date="2015" name="Genome Announc.">
        <title>Genome sequence of the AIDS-associated pathogen Penicillium marneffei (ATCC18224) and its near taxonomic relative Talaromyces stipitatus (ATCC10500).</title>
        <authorList>
            <person name="Nierman W.C."/>
            <person name="Fedorova-Abrams N.D."/>
            <person name="Andrianopoulos A."/>
        </authorList>
    </citation>
    <scope>NUCLEOTIDE SEQUENCE [LARGE SCALE GENOMIC DNA]</scope>
    <source>
        <strain evidence="2">ATCC 18224 / CBS 334.59 / QM 7333</strain>
    </source>
</reference>
<dbReference type="PhylomeDB" id="B6QWG4"/>
<dbReference type="Proteomes" id="UP000001294">
    <property type="component" value="Unassembled WGS sequence"/>
</dbReference>
<evidence type="ECO:0000313" key="2">
    <source>
        <dbReference type="Proteomes" id="UP000001294"/>
    </source>
</evidence>
<protein>
    <submittedName>
        <fullName evidence="1">Uncharacterized protein</fullName>
    </submittedName>
</protein>
<keyword evidence="2" id="KW-1185">Reference proteome</keyword>
<gene>
    <name evidence="1" type="ORF">PMAA_008210</name>
</gene>
<dbReference type="AlphaFoldDB" id="B6QWG4"/>
<proteinExistence type="predicted"/>
<evidence type="ECO:0000313" key="1">
    <source>
        <dbReference type="EMBL" id="EEA18542.1"/>
    </source>
</evidence>
<dbReference type="HOGENOM" id="CLU_641084_0_0_1"/>
<organism evidence="1 2">
    <name type="scientific">Talaromyces marneffei (strain ATCC 18224 / CBS 334.59 / QM 7333)</name>
    <name type="common">Penicillium marneffei</name>
    <dbReference type="NCBI Taxonomy" id="441960"/>
    <lineage>
        <taxon>Eukaryota</taxon>
        <taxon>Fungi</taxon>
        <taxon>Dikarya</taxon>
        <taxon>Ascomycota</taxon>
        <taxon>Pezizomycotina</taxon>
        <taxon>Eurotiomycetes</taxon>
        <taxon>Eurotiomycetidae</taxon>
        <taxon>Eurotiales</taxon>
        <taxon>Trichocomaceae</taxon>
        <taxon>Talaromyces</taxon>
        <taxon>Talaromyces sect. Talaromyces</taxon>
    </lineage>
</organism>
<sequence length="428" mass="50687">MGMPTRSDSPSTRFRTIPLADWLALKRYHYTFSSPGCIEKINNAAACGTRTLRSGWIRVELRAQRIMQRFYRFWDHAVDLSYTSANFYFDIRKEPGSKVHIGRRRTDITGQFYSSVKEIFAAGNVYPFTNTALETLALDPQLRKTWQSVGGGLSHDPVALMRAYLYTKARCHRALTGSPRKSFGTREEHRVSRRLYSTSTISRWFRWNINKFCAGFQLIYSFYDHHFVTWEHTRSNVNRSDGIRRWEGLGFRDQMAQYGYAWFLDKMDWSTMTFRQPFAQYMMFNNPSMQAAYYIRSKKYLRQLCLCAFRKDVFAQIWLFLRKEAVEAALAGETPLCWSTVKRTDVLFTWLWEWKDGRFKRKGWSEKPYRMLYRKSFEAIALVYGKDAARAWNFMRKSKEAGRVMWWGSVHHGLDNYYQRLAQYGPLP</sequence>